<evidence type="ECO:0000313" key="5">
    <source>
        <dbReference type="EMBL" id="MDI3390791.1"/>
    </source>
</evidence>
<dbReference type="InterPro" id="IPR020841">
    <property type="entry name" value="PKS_Beta-ketoAc_synthase_dom"/>
</dbReference>
<evidence type="ECO:0000259" key="4">
    <source>
        <dbReference type="PROSITE" id="PS52004"/>
    </source>
</evidence>
<keyword evidence="6" id="KW-1185">Reference proteome</keyword>
<dbReference type="Gene3D" id="3.40.47.10">
    <property type="match status" value="1"/>
</dbReference>
<accession>A0ABT6S4I4</accession>
<dbReference type="Pfam" id="PF08990">
    <property type="entry name" value="Docking"/>
    <property type="match status" value="1"/>
</dbReference>
<dbReference type="InterPro" id="IPR018201">
    <property type="entry name" value="Ketoacyl_synth_AS"/>
</dbReference>
<name>A0ABT6S4I4_9ACTN</name>
<evidence type="ECO:0000256" key="2">
    <source>
        <dbReference type="ARBA" id="ARBA00022679"/>
    </source>
</evidence>
<dbReference type="PROSITE" id="PS00606">
    <property type="entry name" value="KS3_1"/>
    <property type="match status" value="1"/>
</dbReference>
<keyword evidence="3" id="KW-0511">Multifunctional enzyme</keyword>
<dbReference type="InterPro" id="IPR036299">
    <property type="entry name" value="Polyketide_synth_docking_sf"/>
</dbReference>
<comment type="caution">
    <text evidence="5">The sequence shown here is derived from an EMBL/GenBank/DDBJ whole genome shotgun (WGS) entry which is preliminary data.</text>
</comment>
<dbReference type="CDD" id="cd00833">
    <property type="entry name" value="PKS"/>
    <property type="match status" value="1"/>
</dbReference>
<dbReference type="PROSITE" id="PS52004">
    <property type="entry name" value="KS3_2"/>
    <property type="match status" value="1"/>
</dbReference>
<dbReference type="InterPro" id="IPR050091">
    <property type="entry name" value="PKS_NRPS_Biosynth_Enz"/>
</dbReference>
<dbReference type="RefSeq" id="WP_282517277.1">
    <property type="nucleotide sequence ID" value="NZ_JASCIR010000085.1"/>
</dbReference>
<protein>
    <submittedName>
        <fullName evidence="5">Beta-ketoacyl synthase N-terminal-like domain-containing protein</fullName>
    </submittedName>
</protein>
<dbReference type="SUPFAM" id="SSF53901">
    <property type="entry name" value="Thiolase-like"/>
    <property type="match status" value="1"/>
</dbReference>
<feature type="domain" description="Ketosynthase family 3 (KS3)" evidence="4">
    <location>
        <begin position="45"/>
        <end position="256"/>
    </location>
</feature>
<organism evidence="5 6">
    <name type="scientific">Streptomyces solicavernae</name>
    <dbReference type="NCBI Taxonomy" id="3043614"/>
    <lineage>
        <taxon>Bacteria</taxon>
        <taxon>Bacillati</taxon>
        <taxon>Actinomycetota</taxon>
        <taxon>Actinomycetes</taxon>
        <taxon>Kitasatosporales</taxon>
        <taxon>Streptomycetaceae</taxon>
        <taxon>Streptomyces</taxon>
    </lineage>
</organism>
<dbReference type="Proteomes" id="UP001224661">
    <property type="component" value="Unassembled WGS sequence"/>
</dbReference>
<dbReference type="SMART" id="SM00825">
    <property type="entry name" value="PKS_KS"/>
    <property type="match status" value="1"/>
</dbReference>
<dbReference type="InterPro" id="IPR016039">
    <property type="entry name" value="Thiolase-like"/>
</dbReference>
<dbReference type="InterPro" id="IPR015083">
    <property type="entry name" value="NorB/c/GfsB-D-like_docking"/>
</dbReference>
<dbReference type="InterPro" id="IPR014030">
    <property type="entry name" value="Ketoacyl_synth_N"/>
</dbReference>
<dbReference type="Pfam" id="PF00109">
    <property type="entry name" value="ketoacyl-synt"/>
    <property type="match status" value="1"/>
</dbReference>
<sequence length="256" mass="27611">MPNPPAAPNAHSGDNEQKLVDYLKRVTVDLKKSRRRIAELEERKNEPVAIVGMACRYPGGVSSPEDLWRLVEHETDAISDFPDNRGWDMDELYDPEPGKPGRTYTHRGGFLHDAGEFDADFFGISPREAQAMDPQHRLLLETAWEALEYGGIDPTSLKGSPTGVFTGFSGQSYIGLFSGPEELGGYLMTGSLSSIMSGRISYVLGLEGPSVTVDTACSSSLVALHQAVQSLRQGESTLALVGGSTVAATPGSFVEF</sequence>
<dbReference type="EMBL" id="JASCIR010000085">
    <property type="protein sequence ID" value="MDI3390791.1"/>
    <property type="molecule type" value="Genomic_DNA"/>
</dbReference>
<keyword evidence="2" id="KW-0808">Transferase</keyword>
<dbReference type="PANTHER" id="PTHR43775">
    <property type="entry name" value="FATTY ACID SYNTHASE"/>
    <property type="match status" value="1"/>
</dbReference>
<gene>
    <name evidence="5" type="ORF">QIS99_32075</name>
</gene>
<feature type="non-terminal residue" evidence="5">
    <location>
        <position position="256"/>
    </location>
</feature>
<reference evidence="5 6" key="1">
    <citation type="submission" date="2023-05" db="EMBL/GenBank/DDBJ databases">
        <title>Draft genome sequence of Streptomyces sp. B-S-A8 isolated from a cave soil in Thailand.</title>
        <authorList>
            <person name="Chamroensaksri N."/>
            <person name="Muangham S."/>
        </authorList>
    </citation>
    <scope>NUCLEOTIDE SEQUENCE [LARGE SCALE GENOMIC DNA]</scope>
    <source>
        <strain evidence="5 6">B-S-A8</strain>
    </source>
</reference>
<evidence type="ECO:0000313" key="6">
    <source>
        <dbReference type="Proteomes" id="UP001224661"/>
    </source>
</evidence>
<evidence type="ECO:0000256" key="1">
    <source>
        <dbReference type="ARBA" id="ARBA00001957"/>
    </source>
</evidence>
<comment type="cofactor">
    <cofactor evidence="1">
        <name>pantetheine 4'-phosphate</name>
        <dbReference type="ChEBI" id="CHEBI:47942"/>
    </cofactor>
</comment>
<proteinExistence type="predicted"/>
<dbReference type="PANTHER" id="PTHR43775:SF51">
    <property type="entry name" value="INACTIVE PHENOLPHTHIOCEROL SYNTHESIS POLYKETIDE SYNTHASE TYPE I PKS1-RELATED"/>
    <property type="match status" value="1"/>
</dbReference>
<evidence type="ECO:0000256" key="3">
    <source>
        <dbReference type="ARBA" id="ARBA00023268"/>
    </source>
</evidence>
<dbReference type="SUPFAM" id="SSF101173">
    <property type="entry name" value="Docking domain B of the erythromycin polyketide synthase (DEBS)"/>
    <property type="match status" value="1"/>
</dbReference>